<dbReference type="STRING" id="1121015.GCA_000420545_01283"/>
<protein>
    <recommendedName>
        <fullName evidence="3">DUF3144 domain-containing protein</fullName>
    </recommendedName>
</protein>
<dbReference type="Proteomes" id="UP000029385">
    <property type="component" value="Unassembled WGS sequence"/>
</dbReference>
<reference evidence="1 2" key="1">
    <citation type="submission" date="2013-09" db="EMBL/GenBank/DDBJ databases">
        <title>Genome sequencing of Arenimonas oryziterrae.</title>
        <authorList>
            <person name="Chen F."/>
            <person name="Wang G."/>
        </authorList>
    </citation>
    <scope>NUCLEOTIDE SEQUENCE [LARGE SCALE GENOMIC DNA]</scope>
    <source>
        <strain evidence="1 2">YC6267</strain>
    </source>
</reference>
<dbReference type="RefSeq" id="WP_022968918.1">
    <property type="nucleotide sequence ID" value="NZ_ATVD01000002.1"/>
</dbReference>
<dbReference type="Gene3D" id="1.10.287.3020">
    <property type="match status" value="1"/>
</dbReference>
<proteinExistence type="predicted"/>
<dbReference type="AlphaFoldDB" id="A0A091B1G8"/>
<gene>
    <name evidence="1" type="ORF">N789_01685</name>
</gene>
<accession>A0A091B1G8</accession>
<dbReference type="InterPro" id="IPR021490">
    <property type="entry name" value="DUF3144"/>
</dbReference>
<organism evidence="1 2">
    <name type="scientific">Arenimonas oryziterrae DSM 21050 = YC6267</name>
    <dbReference type="NCBI Taxonomy" id="1121015"/>
    <lineage>
        <taxon>Bacteria</taxon>
        <taxon>Pseudomonadati</taxon>
        <taxon>Pseudomonadota</taxon>
        <taxon>Gammaproteobacteria</taxon>
        <taxon>Lysobacterales</taxon>
        <taxon>Lysobacteraceae</taxon>
        <taxon>Arenimonas</taxon>
    </lineage>
</organism>
<dbReference type="PATRIC" id="fig|1121015.4.peg.333"/>
<dbReference type="EMBL" id="AVCI01000001">
    <property type="protein sequence ID" value="KFN44749.1"/>
    <property type="molecule type" value="Genomic_DNA"/>
</dbReference>
<sequence>MSTTPESAPQGQQLDPALFACVNEYLEVTNRQARQQGDKRVSFAVLYAAARYNSHAFLGIAASPQTEREEFVAYMTDLYRRALEENLSNLINERAATGPSQAE</sequence>
<evidence type="ECO:0000313" key="1">
    <source>
        <dbReference type="EMBL" id="KFN44749.1"/>
    </source>
</evidence>
<dbReference type="Pfam" id="PF11342">
    <property type="entry name" value="DUF3144"/>
    <property type="match status" value="1"/>
</dbReference>
<dbReference type="OrthoDB" id="5344355at2"/>
<keyword evidence="2" id="KW-1185">Reference proteome</keyword>
<name>A0A091B1G8_9GAMM</name>
<dbReference type="eggNOG" id="ENOG5032CMA">
    <property type="taxonomic scope" value="Bacteria"/>
</dbReference>
<evidence type="ECO:0000313" key="2">
    <source>
        <dbReference type="Proteomes" id="UP000029385"/>
    </source>
</evidence>
<comment type="caution">
    <text evidence="1">The sequence shown here is derived from an EMBL/GenBank/DDBJ whole genome shotgun (WGS) entry which is preliminary data.</text>
</comment>
<evidence type="ECO:0008006" key="3">
    <source>
        <dbReference type="Google" id="ProtNLM"/>
    </source>
</evidence>